<sequence length="301" mass="32573">MKVFNLHIKVIALLVFACACLGIPDNALGQTEALDKLVERADNAGIERSVIEDLKARKEARGLSNQQLENMIEPAVQLAEDNLPANHVLQKALEGLSKGVPDARIVPYINRMSSATRQAAEVVDPWMEKPEVRQIMDRQNELSPGESMRNRLVESSSRAITQNVSPENISQLLADVGEKSVLSKTTGADIVSAMDIVSDLPMQDHPELTRSFITRALKGGFRAGEFQKLPMALNMAQKRSQIPASNIIQGVGNQLQKGVPAQDILQNLFDGNIGGGPPGDIPKGMENNRGKGNRGNNSGNG</sequence>
<proteinExistence type="predicted"/>
<dbReference type="PROSITE" id="PS51257">
    <property type="entry name" value="PROKAR_LIPOPROTEIN"/>
    <property type="match status" value="1"/>
</dbReference>
<feature type="signal peptide" evidence="2">
    <location>
        <begin position="1"/>
        <end position="27"/>
    </location>
</feature>
<feature type="region of interest" description="Disordered" evidence="1">
    <location>
        <begin position="270"/>
        <end position="301"/>
    </location>
</feature>
<gene>
    <name evidence="3" type="ORF">CK503_15350</name>
</gene>
<dbReference type="EMBL" id="NSKE01000014">
    <property type="protein sequence ID" value="PAU92738.1"/>
    <property type="molecule type" value="Genomic_DNA"/>
</dbReference>
<keyword evidence="2" id="KW-0732">Signal</keyword>
<evidence type="ECO:0000313" key="3">
    <source>
        <dbReference type="EMBL" id="PAU92738.1"/>
    </source>
</evidence>
<accession>A0A2A2G612</accession>
<name>A0A2A2G612_9BACT</name>
<evidence type="ECO:0000313" key="4">
    <source>
        <dbReference type="Proteomes" id="UP000218831"/>
    </source>
</evidence>
<dbReference type="AlphaFoldDB" id="A0A2A2G612"/>
<reference evidence="3 4" key="1">
    <citation type="submission" date="2017-08" db="EMBL/GenBank/DDBJ databases">
        <title>Aliifodinibius alkalisoli sp. nov., isolated from saline alkaline soil.</title>
        <authorList>
            <person name="Liu D."/>
            <person name="Zhang G."/>
        </authorList>
    </citation>
    <scope>NUCLEOTIDE SEQUENCE [LARGE SCALE GENOMIC DNA]</scope>
    <source>
        <strain evidence="3 4">WN023</strain>
    </source>
</reference>
<feature type="chain" id="PRO_5012064599" evidence="2">
    <location>
        <begin position="28"/>
        <end position="301"/>
    </location>
</feature>
<evidence type="ECO:0000256" key="1">
    <source>
        <dbReference type="SAM" id="MobiDB-lite"/>
    </source>
</evidence>
<comment type="caution">
    <text evidence="3">The sequence shown here is derived from an EMBL/GenBank/DDBJ whole genome shotgun (WGS) entry which is preliminary data.</text>
</comment>
<protein>
    <submittedName>
        <fullName evidence="3">Uncharacterized protein</fullName>
    </submittedName>
</protein>
<evidence type="ECO:0000256" key="2">
    <source>
        <dbReference type="SAM" id="SignalP"/>
    </source>
</evidence>
<keyword evidence="4" id="KW-1185">Reference proteome</keyword>
<organism evidence="3 4">
    <name type="scientific">Fodinibius salipaludis</name>
    <dbReference type="NCBI Taxonomy" id="2032627"/>
    <lineage>
        <taxon>Bacteria</taxon>
        <taxon>Pseudomonadati</taxon>
        <taxon>Balneolota</taxon>
        <taxon>Balneolia</taxon>
        <taxon>Balneolales</taxon>
        <taxon>Balneolaceae</taxon>
        <taxon>Fodinibius</taxon>
    </lineage>
</organism>
<dbReference type="Proteomes" id="UP000218831">
    <property type="component" value="Unassembled WGS sequence"/>
</dbReference>